<dbReference type="EMBL" id="CVRI01000058">
    <property type="protein sequence ID" value="CRL02575.1"/>
    <property type="molecule type" value="Genomic_DNA"/>
</dbReference>
<sequence>MKCFSILILLNIFYLNNANGKIYYRFTKIECGTSLKSASSFYCYLKAYRKNFPMINAGFNLTRPITDGKVYLRNFRLTGGGEYEKIFEYPKIEYCKIINGASSSPFLEAFISYGETLNSNFRDFCKKSGMIWIANISFDDSMLLRMFPSGNYKTQYRLYDNDDSNILNLTYFARLIHK</sequence>
<gene>
    <name evidence="2" type="ORF">CLUMA_CG016127</name>
</gene>
<reference evidence="2 3" key="1">
    <citation type="submission" date="2015-04" db="EMBL/GenBank/DDBJ databases">
        <authorList>
            <person name="Syromyatnikov M.Y."/>
            <person name="Popov V.N."/>
        </authorList>
    </citation>
    <scope>NUCLEOTIDE SEQUENCE [LARGE SCALE GENOMIC DNA]</scope>
</reference>
<dbReference type="PANTHER" id="PTHR20898">
    <property type="entry name" value="DAEDALUS ON 3-RELATED-RELATED"/>
    <property type="match status" value="1"/>
</dbReference>
<protein>
    <submittedName>
        <fullName evidence="2">CLUMA_CG016127, isoform A</fullName>
    </submittedName>
</protein>
<dbReference type="OrthoDB" id="7834078at2759"/>
<keyword evidence="1" id="KW-0732">Signal</keyword>
<keyword evidence="3" id="KW-1185">Reference proteome</keyword>
<dbReference type="AlphaFoldDB" id="A0A1J1IQS0"/>
<accession>A0A1J1IQS0</accession>
<feature type="chain" id="PRO_5009619178" evidence="1">
    <location>
        <begin position="21"/>
        <end position="178"/>
    </location>
</feature>
<name>A0A1J1IQS0_9DIPT</name>
<dbReference type="Proteomes" id="UP000183832">
    <property type="component" value="Unassembled WGS sequence"/>
</dbReference>
<evidence type="ECO:0000313" key="2">
    <source>
        <dbReference type="EMBL" id="CRL02575.1"/>
    </source>
</evidence>
<evidence type="ECO:0000313" key="3">
    <source>
        <dbReference type="Proteomes" id="UP000183832"/>
    </source>
</evidence>
<organism evidence="2 3">
    <name type="scientific">Clunio marinus</name>
    <dbReference type="NCBI Taxonomy" id="568069"/>
    <lineage>
        <taxon>Eukaryota</taxon>
        <taxon>Metazoa</taxon>
        <taxon>Ecdysozoa</taxon>
        <taxon>Arthropoda</taxon>
        <taxon>Hexapoda</taxon>
        <taxon>Insecta</taxon>
        <taxon>Pterygota</taxon>
        <taxon>Neoptera</taxon>
        <taxon>Endopterygota</taxon>
        <taxon>Diptera</taxon>
        <taxon>Nematocera</taxon>
        <taxon>Chironomoidea</taxon>
        <taxon>Chironomidae</taxon>
        <taxon>Clunio</taxon>
    </lineage>
</organism>
<proteinExistence type="predicted"/>
<feature type="signal peptide" evidence="1">
    <location>
        <begin position="1"/>
        <end position="20"/>
    </location>
</feature>
<evidence type="ECO:0000256" key="1">
    <source>
        <dbReference type="SAM" id="SignalP"/>
    </source>
</evidence>
<dbReference type="PANTHER" id="PTHR20898:SF0">
    <property type="entry name" value="DAEDALUS ON 3-RELATED"/>
    <property type="match status" value="1"/>
</dbReference>